<protein>
    <submittedName>
        <fullName evidence="2">Uncharacterized protein</fullName>
    </submittedName>
</protein>
<organism evidence="2 3">
    <name type="scientific">Gossypium arboreum</name>
    <name type="common">Tree cotton</name>
    <name type="synonym">Gossypium nanking</name>
    <dbReference type="NCBI Taxonomy" id="29729"/>
    <lineage>
        <taxon>Eukaryota</taxon>
        <taxon>Viridiplantae</taxon>
        <taxon>Streptophyta</taxon>
        <taxon>Embryophyta</taxon>
        <taxon>Tracheophyta</taxon>
        <taxon>Spermatophyta</taxon>
        <taxon>Magnoliopsida</taxon>
        <taxon>eudicotyledons</taxon>
        <taxon>Gunneridae</taxon>
        <taxon>Pentapetalae</taxon>
        <taxon>rosids</taxon>
        <taxon>malvids</taxon>
        <taxon>Malvales</taxon>
        <taxon>Malvaceae</taxon>
        <taxon>Malvoideae</taxon>
        <taxon>Gossypium</taxon>
    </lineage>
</organism>
<keyword evidence="1" id="KW-0472">Membrane</keyword>
<dbReference type="Proteomes" id="UP000032142">
    <property type="component" value="Unassembled WGS sequence"/>
</dbReference>
<evidence type="ECO:0000256" key="1">
    <source>
        <dbReference type="SAM" id="Phobius"/>
    </source>
</evidence>
<dbReference type="EMBL" id="JRRC01046470">
    <property type="protein sequence ID" value="KHF98631.1"/>
    <property type="molecule type" value="Genomic_DNA"/>
</dbReference>
<evidence type="ECO:0000313" key="3">
    <source>
        <dbReference type="Proteomes" id="UP000032142"/>
    </source>
</evidence>
<accession>A0A0B0ME12</accession>
<gene>
    <name evidence="2" type="ORF">F383_37746</name>
</gene>
<proteinExistence type="predicted"/>
<dbReference type="AlphaFoldDB" id="A0A0B0ME12"/>
<reference evidence="3" key="1">
    <citation type="submission" date="2014-09" db="EMBL/GenBank/DDBJ databases">
        <authorList>
            <person name="Mudge J."/>
            <person name="Ramaraj T."/>
            <person name="Lindquist I.E."/>
            <person name="Bharti A.K."/>
            <person name="Sundararajan A."/>
            <person name="Cameron C.T."/>
            <person name="Woodward J.E."/>
            <person name="May G.D."/>
            <person name="Brubaker C."/>
            <person name="Broadhvest J."/>
            <person name="Wilkins T.A."/>
        </authorList>
    </citation>
    <scope>NUCLEOTIDE SEQUENCE</scope>
    <source>
        <strain evidence="3">cv. AKA8401</strain>
    </source>
</reference>
<feature type="transmembrane region" description="Helical" evidence="1">
    <location>
        <begin position="20"/>
        <end position="41"/>
    </location>
</feature>
<comment type="caution">
    <text evidence="2">The sequence shown here is derived from an EMBL/GenBank/DDBJ whole genome shotgun (WGS) entry which is preliminary data.</text>
</comment>
<keyword evidence="1" id="KW-0812">Transmembrane</keyword>
<name>A0A0B0ME12_GOSAR</name>
<sequence>MPTYKTWSYSHAYIDAMDLLAHHISKSYVMTYVSYLFLWFIRDFRMSYIGQIKLTNIVAKLVYIRLL</sequence>
<keyword evidence="1" id="KW-1133">Transmembrane helix</keyword>
<keyword evidence="3" id="KW-1185">Reference proteome</keyword>
<evidence type="ECO:0000313" key="2">
    <source>
        <dbReference type="EMBL" id="KHF98631.1"/>
    </source>
</evidence>